<reference evidence="1" key="1">
    <citation type="journal article" date="2011" name="PLoS Biol.">
        <title>Gene gain and loss during evolution of obligate parasitism in the white rust pathogen of Arabidopsis thaliana.</title>
        <authorList>
            <person name="Kemen E."/>
            <person name="Gardiner A."/>
            <person name="Schultz-Larsen T."/>
            <person name="Kemen A.C."/>
            <person name="Balmuth A.L."/>
            <person name="Robert-Seilaniantz A."/>
            <person name="Bailey K."/>
            <person name="Holub E."/>
            <person name="Studholme D.J."/>
            <person name="Maclean D."/>
            <person name="Jones J.D."/>
        </authorList>
    </citation>
    <scope>NUCLEOTIDE SEQUENCE</scope>
</reference>
<gene>
    <name evidence="1" type="primary">AlNc14C167G7904</name>
    <name evidence="1" type="ORF">ALNC14_089030</name>
</gene>
<accession>F0WN71</accession>
<dbReference type="AlphaFoldDB" id="F0WN71"/>
<dbReference type="EMBL" id="FR824212">
    <property type="protein sequence ID" value="CCA22760.1"/>
    <property type="molecule type" value="Genomic_DNA"/>
</dbReference>
<organism evidence="1">
    <name type="scientific">Albugo laibachii Nc14</name>
    <dbReference type="NCBI Taxonomy" id="890382"/>
    <lineage>
        <taxon>Eukaryota</taxon>
        <taxon>Sar</taxon>
        <taxon>Stramenopiles</taxon>
        <taxon>Oomycota</taxon>
        <taxon>Peronosporomycetes</taxon>
        <taxon>Albuginales</taxon>
        <taxon>Albuginaceae</taxon>
        <taxon>Albugo</taxon>
    </lineage>
</organism>
<protein>
    <submittedName>
        <fullName evidence="1">AlNc14C167G7904 protein</fullName>
    </submittedName>
</protein>
<proteinExistence type="predicted"/>
<dbReference type="HOGENOM" id="CLU_2983063_0_0_1"/>
<name>F0WN71_9STRA</name>
<reference evidence="1" key="2">
    <citation type="submission" date="2011-02" db="EMBL/GenBank/DDBJ databases">
        <authorList>
            <person name="MacLean D."/>
        </authorList>
    </citation>
    <scope>NUCLEOTIDE SEQUENCE</scope>
</reference>
<evidence type="ECO:0000313" key="1">
    <source>
        <dbReference type="EMBL" id="CCA22760.1"/>
    </source>
</evidence>
<sequence>MLADATESDNLSLNEKVAKKMTTRLSHLKHFTRMSTCLWLITDVACKDIISMWLNHFP</sequence>